<evidence type="ECO:0000259" key="2">
    <source>
        <dbReference type="Pfam" id="PF01035"/>
    </source>
</evidence>
<accession>A0A931M1Z1</accession>
<evidence type="ECO:0000256" key="1">
    <source>
        <dbReference type="ARBA" id="ARBA00022763"/>
    </source>
</evidence>
<sequence>MSRASQDPQTRLDELWSFVASIPAGSCATYGGLGRALSRPVSGLVVGYWMARCPEGLPWWRVVGSDGRLPIHKRAPQWADEQVSRLRQEGAPFHADGRVRLEDCGWAP</sequence>
<keyword evidence="1" id="KW-0227">DNA damage</keyword>
<comment type="caution">
    <text evidence="3">The sequence shown here is derived from an EMBL/GenBank/DDBJ whole genome shotgun (WGS) entry which is preliminary data.</text>
</comment>
<dbReference type="EMBL" id="JACOSL010000064">
    <property type="protein sequence ID" value="MBI1757496.1"/>
    <property type="molecule type" value="Genomic_DNA"/>
</dbReference>
<dbReference type="InterPro" id="IPR052520">
    <property type="entry name" value="ATL_DNA_repair"/>
</dbReference>
<evidence type="ECO:0000313" key="4">
    <source>
        <dbReference type="Proteomes" id="UP000727962"/>
    </source>
</evidence>
<dbReference type="SUPFAM" id="SSF46767">
    <property type="entry name" value="Methylated DNA-protein cysteine methyltransferase, C-terminal domain"/>
    <property type="match status" value="1"/>
</dbReference>
<dbReference type="Gene3D" id="1.10.10.10">
    <property type="entry name" value="Winged helix-like DNA-binding domain superfamily/Winged helix DNA-binding domain"/>
    <property type="match status" value="1"/>
</dbReference>
<dbReference type="InterPro" id="IPR014048">
    <property type="entry name" value="MethylDNA_cys_MeTrfase_DNA-bd"/>
</dbReference>
<dbReference type="AlphaFoldDB" id="A0A931M1Z1"/>
<dbReference type="InterPro" id="IPR036217">
    <property type="entry name" value="MethylDNA_cys_MeTrfase_DNAb"/>
</dbReference>
<dbReference type="PANTHER" id="PTHR42942">
    <property type="entry name" value="6-O-METHYLGUANINE DNA METHYLTRANSFERASE"/>
    <property type="match status" value="1"/>
</dbReference>
<dbReference type="InterPro" id="IPR036388">
    <property type="entry name" value="WH-like_DNA-bd_sf"/>
</dbReference>
<dbReference type="GO" id="GO:0003824">
    <property type="term" value="F:catalytic activity"/>
    <property type="evidence" value="ECO:0007669"/>
    <property type="project" value="InterPro"/>
</dbReference>
<feature type="domain" description="Methylated-DNA-[protein]-cysteine S-methyltransferase DNA binding" evidence="2">
    <location>
        <begin position="14"/>
        <end position="90"/>
    </location>
</feature>
<evidence type="ECO:0000313" key="3">
    <source>
        <dbReference type="EMBL" id="MBI1757496.1"/>
    </source>
</evidence>
<name>A0A931M1Z1_FIMGI</name>
<protein>
    <submittedName>
        <fullName evidence="3">MGMT family protein</fullName>
    </submittedName>
</protein>
<dbReference type="CDD" id="cd06445">
    <property type="entry name" value="ATase"/>
    <property type="match status" value="1"/>
</dbReference>
<reference evidence="3" key="1">
    <citation type="submission" date="2020-07" db="EMBL/GenBank/DDBJ databases">
        <title>Huge and variable diversity of episymbiotic CPR bacteria and DPANN archaea in groundwater ecosystems.</title>
        <authorList>
            <person name="He C.Y."/>
            <person name="Keren R."/>
            <person name="Whittaker M."/>
            <person name="Farag I.F."/>
            <person name="Doudna J."/>
            <person name="Cate J.H.D."/>
            <person name="Banfield J.F."/>
        </authorList>
    </citation>
    <scope>NUCLEOTIDE SEQUENCE</scope>
    <source>
        <strain evidence="3">NC_groundwater_17_Pr7_B-0.1um_64_12</strain>
    </source>
</reference>
<gene>
    <name evidence="3" type="ORF">HYR64_10365</name>
</gene>
<dbReference type="Proteomes" id="UP000727962">
    <property type="component" value="Unassembled WGS sequence"/>
</dbReference>
<dbReference type="GO" id="GO:0006281">
    <property type="term" value="P:DNA repair"/>
    <property type="evidence" value="ECO:0007669"/>
    <property type="project" value="InterPro"/>
</dbReference>
<proteinExistence type="predicted"/>
<dbReference type="PANTHER" id="PTHR42942:SF1">
    <property type="entry name" value="ALKYLTRANSFERASE-LIKE PROTEIN 1"/>
    <property type="match status" value="1"/>
</dbReference>
<organism evidence="3 4">
    <name type="scientific">Fimbriimonas ginsengisoli</name>
    <dbReference type="NCBI Taxonomy" id="1005039"/>
    <lineage>
        <taxon>Bacteria</taxon>
        <taxon>Bacillati</taxon>
        <taxon>Armatimonadota</taxon>
        <taxon>Fimbriimonadia</taxon>
        <taxon>Fimbriimonadales</taxon>
        <taxon>Fimbriimonadaceae</taxon>
        <taxon>Fimbriimonas</taxon>
    </lineage>
</organism>
<dbReference type="Pfam" id="PF01035">
    <property type="entry name" value="DNA_binding_1"/>
    <property type="match status" value="1"/>
</dbReference>